<gene>
    <name evidence="1" type="ORF">C5167_014314</name>
</gene>
<dbReference type="Gramene" id="RZC55466">
    <property type="protein sequence ID" value="RZC55466"/>
    <property type="gene ID" value="C5167_014314"/>
</dbReference>
<name>A0A4Y7J4T7_PAPSO</name>
<keyword evidence="2" id="KW-1185">Reference proteome</keyword>
<proteinExistence type="predicted"/>
<sequence length="119" mass="13755">MRMASKGLEELINAVSSWMIINQSDTNLCCCLKTLFPFQDWWVVPVKVVIASAAGLGLLHFECNLLAYVEFFTIFHLSKRSYRRGLSLIFALKEEKNWKSYWEEEICVTFRLLSVTGIP</sequence>
<evidence type="ECO:0000313" key="1">
    <source>
        <dbReference type="EMBL" id="RZC55466.1"/>
    </source>
</evidence>
<accession>A0A4Y7J4T7</accession>
<reference evidence="1 2" key="1">
    <citation type="journal article" date="2018" name="Science">
        <title>The opium poppy genome and morphinan production.</title>
        <authorList>
            <person name="Guo L."/>
            <person name="Winzer T."/>
            <person name="Yang X."/>
            <person name="Li Y."/>
            <person name="Ning Z."/>
            <person name="He Z."/>
            <person name="Teodor R."/>
            <person name="Lu Y."/>
            <person name="Bowser T.A."/>
            <person name="Graham I.A."/>
            <person name="Ye K."/>
        </authorList>
    </citation>
    <scope>NUCLEOTIDE SEQUENCE [LARGE SCALE GENOMIC DNA]</scope>
    <source>
        <strain evidence="2">cv. HN1</strain>
        <tissue evidence="1">Leaves</tissue>
    </source>
</reference>
<protein>
    <submittedName>
        <fullName evidence="1">Uncharacterized protein</fullName>
    </submittedName>
</protein>
<dbReference type="AlphaFoldDB" id="A0A4Y7J4T7"/>
<organism evidence="1 2">
    <name type="scientific">Papaver somniferum</name>
    <name type="common">Opium poppy</name>
    <dbReference type="NCBI Taxonomy" id="3469"/>
    <lineage>
        <taxon>Eukaryota</taxon>
        <taxon>Viridiplantae</taxon>
        <taxon>Streptophyta</taxon>
        <taxon>Embryophyta</taxon>
        <taxon>Tracheophyta</taxon>
        <taxon>Spermatophyta</taxon>
        <taxon>Magnoliopsida</taxon>
        <taxon>Ranunculales</taxon>
        <taxon>Papaveraceae</taxon>
        <taxon>Papaveroideae</taxon>
        <taxon>Papaver</taxon>
    </lineage>
</organism>
<dbReference type="Proteomes" id="UP000316621">
    <property type="component" value="Chromosome 3"/>
</dbReference>
<evidence type="ECO:0000313" key="2">
    <source>
        <dbReference type="Proteomes" id="UP000316621"/>
    </source>
</evidence>
<dbReference type="EMBL" id="CM010717">
    <property type="protein sequence ID" value="RZC55466.1"/>
    <property type="molecule type" value="Genomic_DNA"/>
</dbReference>